<evidence type="ECO:0000313" key="4">
    <source>
        <dbReference type="EMBL" id="GJC84200.1"/>
    </source>
</evidence>
<dbReference type="GO" id="GO:0008194">
    <property type="term" value="F:UDP-glycosyltransferase activity"/>
    <property type="evidence" value="ECO:0007669"/>
    <property type="project" value="InterPro"/>
</dbReference>
<accession>A0AA37GNH6</accession>
<protein>
    <submittedName>
        <fullName evidence="4">UDP-glycosyltransferase 72B1</fullName>
    </submittedName>
</protein>
<dbReference type="CDD" id="cd03784">
    <property type="entry name" value="GT1_Gtf-like"/>
    <property type="match status" value="1"/>
</dbReference>
<evidence type="ECO:0000256" key="1">
    <source>
        <dbReference type="ARBA" id="ARBA00022676"/>
    </source>
</evidence>
<keyword evidence="3" id="KW-0472">Membrane</keyword>
<dbReference type="PANTHER" id="PTHR48043">
    <property type="entry name" value="EG:EG0003.4 PROTEIN-RELATED"/>
    <property type="match status" value="1"/>
</dbReference>
<dbReference type="SUPFAM" id="SSF53756">
    <property type="entry name" value="UDP-Glycosyltransferase/glycogen phosphorylase"/>
    <property type="match status" value="1"/>
</dbReference>
<evidence type="ECO:0000256" key="2">
    <source>
        <dbReference type="ARBA" id="ARBA00022679"/>
    </source>
</evidence>
<keyword evidence="3" id="KW-1133">Transmembrane helix</keyword>
<dbReference type="InterPro" id="IPR002213">
    <property type="entry name" value="UDP_glucos_trans"/>
</dbReference>
<reference evidence="4 5" key="1">
    <citation type="submission" date="2021-07" db="EMBL/GenBank/DDBJ databases">
        <title>Genome data of Colletotrichum spaethianum.</title>
        <authorList>
            <person name="Utami Y.D."/>
            <person name="Hiruma K."/>
        </authorList>
    </citation>
    <scope>NUCLEOTIDE SEQUENCE [LARGE SCALE GENOMIC DNA]</scope>
    <source>
        <strain evidence="4 5">MAFF 242679</strain>
    </source>
</reference>
<sequence length="544" mass="61251">MPDSNIFRKRRILLCSTVGGFTHAAPILELGAVLAERGYEVHFGTNSSQEHWASTVPAITRVHSFGPAMPDADAEAHYTRMMQWRPSDGVGPIMQSKYLFDSYWPDSYFHLREVMLDPDTKPDMIIADFFVEAAAKDMMIEFNVPIGIMWPQMPYLLAPVSYIPGQPGFQVDFTPTSENASMWSRIRNEMVLLWALPHIIAWARWTRKMRKRYGVDHSIPLASKPNHLVFINSFFGLEPAKDLPPLMVPVGPLLSDEYPQLDDTYEAFLKSHDKTIYIALGTHIALQVSDLNKILEGLIRGLDAGHINGVIWSVGQSPRKKFDRSRQLIRTDGNKLLVGDILDEKNPDFLIPFFAPQRAILEHPSTKVYLTHGGGSSANETLFHGTPVLTMGFFFDQLSNSSRLVEAGVGRAMDKFDFTPSEMADKIGQIVSDPDRSIHRNTERMKGIAQVASRRKYLAADMVEEVLCDHEMRFKDGEALRPMHLQTADMRMSAWKARNWDLWAASLSVIAIGGTACVLGFKYIRQPDGVSGYLVGVMRYLKMG</sequence>
<name>A0AA37GNH6_9PEZI</name>
<dbReference type="InterPro" id="IPR050271">
    <property type="entry name" value="UDP-glycosyltransferase"/>
</dbReference>
<evidence type="ECO:0000256" key="3">
    <source>
        <dbReference type="SAM" id="Phobius"/>
    </source>
</evidence>
<keyword evidence="3" id="KW-0812">Transmembrane</keyword>
<proteinExistence type="predicted"/>
<dbReference type="AlphaFoldDB" id="A0AA37GNH6"/>
<dbReference type="EMBL" id="BPPX01000014">
    <property type="protein sequence ID" value="GJC84200.1"/>
    <property type="molecule type" value="Genomic_DNA"/>
</dbReference>
<organism evidence="4 5">
    <name type="scientific">Colletotrichum liriopes</name>
    <dbReference type="NCBI Taxonomy" id="708192"/>
    <lineage>
        <taxon>Eukaryota</taxon>
        <taxon>Fungi</taxon>
        <taxon>Dikarya</taxon>
        <taxon>Ascomycota</taxon>
        <taxon>Pezizomycotina</taxon>
        <taxon>Sordariomycetes</taxon>
        <taxon>Hypocreomycetidae</taxon>
        <taxon>Glomerellales</taxon>
        <taxon>Glomerellaceae</taxon>
        <taxon>Colletotrichum</taxon>
        <taxon>Colletotrichum spaethianum species complex</taxon>
    </lineage>
</organism>
<evidence type="ECO:0000313" key="5">
    <source>
        <dbReference type="Proteomes" id="UP001055172"/>
    </source>
</evidence>
<keyword evidence="1" id="KW-0328">Glycosyltransferase</keyword>
<dbReference type="Gene3D" id="3.40.50.2000">
    <property type="entry name" value="Glycogen Phosphorylase B"/>
    <property type="match status" value="2"/>
</dbReference>
<dbReference type="PANTHER" id="PTHR48043:SF145">
    <property type="entry name" value="FI06409P-RELATED"/>
    <property type="match status" value="1"/>
</dbReference>
<keyword evidence="2" id="KW-0808">Transferase</keyword>
<dbReference type="Pfam" id="PF00201">
    <property type="entry name" value="UDPGT"/>
    <property type="match status" value="1"/>
</dbReference>
<keyword evidence="5" id="KW-1185">Reference proteome</keyword>
<dbReference type="Proteomes" id="UP001055172">
    <property type="component" value="Unassembled WGS sequence"/>
</dbReference>
<feature type="transmembrane region" description="Helical" evidence="3">
    <location>
        <begin position="500"/>
        <end position="524"/>
    </location>
</feature>
<comment type="caution">
    <text evidence="4">The sequence shown here is derived from an EMBL/GenBank/DDBJ whole genome shotgun (WGS) entry which is preliminary data.</text>
</comment>
<gene>
    <name evidence="4" type="ORF">ColLi_07038</name>
</gene>